<dbReference type="InterPro" id="IPR000668">
    <property type="entry name" value="Peptidase_C1A_C"/>
</dbReference>
<evidence type="ECO:0000259" key="7">
    <source>
        <dbReference type="SMART" id="SM00645"/>
    </source>
</evidence>
<feature type="domain" description="Peptidase C1A papain C-terminal" evidence="7">
    <location>
        <begin position="140"/>
        <end position="353"/>
    </location>
</feature>
<dbReference type="GO" id="GO:0008234">
    <property type="term" value="F:cysteine-type peptidase activity"/>
    <property type="evidence" value="ECO:0007669"/>
    <property type="project" value="InterPro"/>
</dbReference>
<keyword evidence="4" id="KW-0378">Hydrolase</keyword>
<dbReference type="SMART" id="SM00848">
    <property type="entry name" value="Inhibitor_I29"/>
    <property type="match status" value="1"/>
</dbReference>
<dbReference type="InterPro" id="IPR000169">
    <property type="entry name" value="Pept_cys_AS"/>
</dbReference>
<evidence type="ECO:0000256" key="3">
    <source>
        <dbReference type="ARBA" id="ARBA00022729"/>
    </source>
</evidence>
<dbReference type="Gene3D" id="3.90.70.10">
    <property type="entry name" value="Cysteine proteinases"/>
    <property type="match status" value="1"/>
</dbReference>
<reference evidence="9" key="1">
    <citation type="submission" date="2021-09" db="EMBL/GenBank/DDBJ databases">
        <authorList>
            <consortium name="AG Swart"/>
            <person name="Singh M."/>
            <person name="Singh A."/>
            <person name="Seah K."/>
            <person name="Emmerich C."/>
        </authorList>
    </citation>
    <scope>NUCLEOTIDE SEQUENCE</scope>
    <source>
        <strain evidence="9">ATCC30299</strain>
    </source>
</reference>
<evidence type="ECO:0000256" key="1">
    <source>
        <dbReference type="ARBA" id="ARBA00008455"/>
    </source>
</evidence>
<dbReference type="InterPro" id="IPR013201">
    <property type="entry name" value="Prot_inhib_I29"/>
</dbReference>
<dbReference type="AlphaFoldDB" id="A0AAU9JJD6"/>
<dbReference type="Pfam" id="PF08246">
    <property type="entry name" value="Inhibitor_I29"/>
    <property type="match status" value="1"/>
</dbReference>
<keyword evidence="3" id="KW-0732">Signal</keyword>
<dbReference type="GO" id="GO:0006508">
    <property type="term" value="P:proteolysis"/>
    <property type="evidence" value="ECO:0007669"/>
    <property type="project" value="UniProtKB-KW"/>
</dbReference>
<name>A0AAU9JJD6_9CILI</name>
<dbReference type="PRINTS" id="PR00705">
    <property type="entry name" value="PAPAIN"/>
</dbReference>
<feature type="domain" description="Cathepsin propeptide inhibitor" evidence="8">
    <location>
        <begin position="58"/>
        <end position="114"/>
    </location>
</feature>
<keyword evidence="10" id="KW-1185">Reference proteome</keyword>
<evidence type="ECO:0000256" key="5">
    <source>
        <dbReference type="ARBA" id="ARBA00023145"/>
    </source>
</evidence>
<keyword evidence="5" id="KW-0865">Zymogen</keyword>
<evidence type="ECO:0000313" key="9">
    <source>
        <dbReference type="EMBL" id="CAG9320937.1"/>
    </source>
</evidence>
<evidence type="ECO:0000256" key="2">
    <source>
        <dbReference type="ARBA" id="ARBA00022670"/>
    </source>
</evidence>
<evidence type="ECO:0000256" key="6">
    <source>
        <dbReference type="ARBA" id="ARBA00023157"/>
    </source>
</evidence>
<dbReference type="Proteomes" id="UP001162131">
    <property type="component" value="Unassembled WGS sequence"/>
</dbReference>
<organism evidence="9 10">
    <name type="scientific">Blepharisma stoltei</name>
    <dbReference type="NCBI Taxonomy" id="1481888"/>
    <lineage>
        <taxon>Eukaryota</taxon>
        <taxon>Sar</taxon>
        <taxon>Alveolata</taxon>
        <taxon>Ciliophora</taxon>
        <taxon>Postciliodesmatophora</taxon>
        <taxon>Heterotrichea</taxon>
        <taxon>Heterotrichida</taxon>
        <taxon>Blepharismidae</taxon>
        <taxon>Blepharisma</taxon>
    </lineage>
</organism>
<dbReference type="InterPro" id="IPR025661">
    <property type="entry name" value="Pept_asp_AS"/>
</dbReference>
<dbReference type="PROSITE" id="PS00639">
    <property type="entry name" value="THIOL_PROTEASE_HIS"/>
    <property type="match status" value="1"/>
</dbReference>
<dbReference type="PROSITE" id="PS00640">
    <property type="entry name" value="THIOL_PROTEASE_ASN"/>
    <property type="match status" value="1"/>
</dbReference>
<evidence type="ECO:0000313" key="10">
    <source>
        <dbReference type="Proteomes" id="UP001162131"/>
    </source>
</evidence>
<dbReference type="InterPro" id="IPR038765">
    <property type="entry name" value="Papain-like_cys_pep_sf"/>
</dbReference>
<dbReference type="EMBL" id="CAJZBQ010000027">
    <property type="protein sequence ID" value="CAG9320937.1"/>
    <property type="molecule type" value="Genomic_DNA"/>
</dbReference>
<keyword evidence="2" id="KW-0645">Protease</keyword>
<dbReference type="PANTHER" id="PTHR12411">
    <property type="entry name" value="CYSTEINE PROTEASE FAMILY C1-RELATED"/>
    <property type="match status" value="1"/>
</dbReference>
<comment type="similarity">
    <text evidence="1">Belongs to the peptidase C1 family.</text>
</comment>
<dbReference type="SUPFAM" id="SSF54001">
    <property type="entry name" value="Cysteine proteinases"/>
    <property type="match status" value="1"/>
</dbReference>
<evidence type="ECO:0000256" key="4">
    <source>
        <dbReference type="ARBA" id="ARBA00022801"/>
    </source>
</evidence>
<evidence type="ECO:0000259" key="8">
    <source>
        <dbReference type="SMART" id="SM00848"/>
    </source>
</evidence>
<dbReference type="FunFam" id="3.90.70.10:FF:000067">
    <property type="entry name" value="Senescence-specific cysteine protease"/>
    <property type="match status" value="1"/>
</dbReference>
<dbReference type="CDD" id="cd02248">
    <property type="entry name" value="Peptidase_C1A"/>
    <property type="match status" value="1"/>
</dbReference>
<protein>
    <submittedName>
        <fullName evidence="9">Uncharacterized protein</fullName>
    </submittedName>
</protein>
<gene>
    <name evidence="9" type="ORF">BSTOLATCC_MIC27513</name>
</gene>
<comment type="caution">
    <text evidence="9">The sequence shown here is derived from an EMBL/GenBank/DDBJ whole genome shotgun (WGS) entry which is preliminary data.</text>
</comment>
<proteinExistence type="inferred from homology"/>
<dbReference type="InterPro" id="IPR025660">
    <property type="entry name" value="Pept_his_AS"/>
</dbReference>
<dbReference type="InterPro" id="IPR013128">
    <property type="entry name" value="Peptidase_C1A"/>
</dbReference>
<dbReference type="SMART" id="SM00645">
    <property type="entry name" value="Pept_C1"/>
    <property type="match status" value="1"/>
</dbReference>
<sequence length="354" mass="38556">MDSLYISSNQVTSSKKKLAFQALALLAVVGVIATVAVAYTRSPSALILHELEVEEQEFQVFMSKYQKVYATPEEYHTRFQIFRDNAAFARVHNSQEKSWSLGVNQFSDLTSEEFKNKYTPYKFPQYSASPFVEENEDLSIPSTVDWRQKGAVTAVKNQGDCGSCWSFSTTGAVEGAWFLGGHSLVSLSEQELVDCSTSYGNAGCNGGLMTSAFKFAIANGLTTEANYPYTAKNGQCNTSLEKQIAAKITTYSNVSPNNSNALLQAVAQQPVSVAVQANQRAWQSYTGGIVTADCGTDLDHGVLIVGYDNTNSPPYWIVKNSWGASWGEEGYIRIGIQTGKGLCGINMTPSYPTA</sequence>
<dbReference type="Pfam" id="PF00112">
    <property type="entry name" value="Peptidase_C1"/>
    <property type="match status" value="1"/>
</dbReference>
<keyword evidence="6" id="KW-1015">Disulfide bond</keyword>
<dbReference type="InterPro" id="IPR039417">
    <property type="entry name" value="Peptidase_C1A_papain-like"/>
</dbReference>
<dbReference type="PROSITE" id="PS00139">
    <property type="entry name" value="THIOL_PROTEASE_CYS"/>
    <property type="match status" value="1"/>
</dbReference>
<accession>A0AAU9JJD6</accession>